<dbReference type="GeneID" id="80912858"/>
<dbReference type="InterPro" id="IPR011701">
    <property type="entry name" value="MFS"/>
</dbReference>
<keyword evidence="2 5" id="KW-0812">Transmembrane</keyword>
<feature type="transmembrane region" description="Helical" evidence="5">
    <location>
        <begin position="287"/>
        <end position="306"/>
    </location>
</feature>
<evidence type="ECO:0000256" key="2">
    <source>
        <dbReference type="ARBA" id="ARBA00022692"/>
    </source>
</evidence>
<dbReference type="GO" id="GO:0022857">
    <property type="term" value="F:transmembrane transporter activity"/>
    <property type="evidence" value="ECO:0007669"/>
    <property type="project" value="InterPro"/>
</dbReference>
<sequence>MIAPATVALATQLEVPVKKIAQLSGYQLLMVGALGPIVSVLAEKYGKRPQFLFAGLFGALGTGICIGGFDQSSLSKSYTVLLAGRMIQGLGTTAYESLTVAAIGDMFFLHKRGIRTSLLVLTTACLASFVAICSGHIFEVLGARNLFVILLPLQLFGFICSFLFIPETQFRRNESRGGTVTEHEGLAVEEKPEASTQSITQEPAATALPTVPKRTFIQDLRLTSGVYNHDSIFKLLGRIFFHLLNPAIVWITLVAAILISFFVGTAYTLAQIFTPPPYNLTVSQNGYFFTGALIGGILGVISGPLCDFSAKTLSRRNNGVYEAEFRIPVNILAVTMLSIGWFTFMWALEHPAMRGGVYLCSFCYGAVCFGTSVAGTDAFRPYATEIFILQMMIKNFLFYAFSTFINEFAAEHVFGKVNRSWVHRMSGKYLGDK</sequence>
<gene>
    <name evidence="6" type="ORF">N0V89_009328</name>
</gene>
<dbReference type="PANTHER" id="PTHR23502">
    <property type="entry name" value="MAJOR FACILITATOR SUPERFAMILY"/>
    <property type="match status" value="1"/>
</dbReference>
<dbReference type="GO" id="GO:0005886">
    <property type="term" value="C:plasma membrane"/>
    <property type="evidence" value="ECO:0007669"/>
    <property type="project" value="TreeGrafter"/>
</dbReference>
<feature type="transmembrane region" description="Helical" evidence="5">
    <location>
        <begin position="51"/>
        <end position="69"/>
    </location>
</feature>
<dbReference type="Pfam" id="PF07690">
    <property type="entry name" value="MFS_1"/>
    <property type="match status" value="1"/>
</dbReference>
<accession>A0A9W8XD57</accession>
<dbReference type="SUPFAM" id="SSF103473">
    <property type="entry name" value="MFS general substrate transporter"/>
    <property type="match status" value="1"/>
</dbReference>
<comment type="subcellular location">
    <subcellularLocation>
        <location evidence="1">Membrane</location>
        <topology evidence="1">Multi-pass membrane protein</topology>
    </subcellularLocation>
</comment>
<feature type="transmembrane region" description="Helical" evidence="5">
    <location>
        <begin position="356"/>
        <end position="375"/>
    </location>
</feature>
<evidence type="ECO:0000256" key="4">
    <source>
        <dbReference type="ARBA" id="ARBA00023136"/>
    </source>
</evidence>
<proteinExistence type="predicted"/>
<dbReference type="EMBL" id="JAPEUX010000007">
    <property type="protein sequence ID" value="KAJ4347956.1"/>
    <property type="molecule type" value="Genomic_DNA"/>
</dbReference>
<reference evidence="6" key="1">
    <citation type="submission" date="2022-10" db="EMBL/GenBank/DDBJ databases">
        <title>Tapping the CABI collections for fungal endophytes: first genome assemblies for Collariella, Neodidymelliopsis, Ascochyta clinopodiicola, Didymella pomorum, Didymosphaeria variabile, Neocosmospora piperis and Neocucurbitaria cava.</title>
        <authorList>
            <person name="Hill R."/>
        </authorList>
    </citation>
    <scope>NUCLEOTIDE SEQUENCE</scope>
    <source>
        <strain evidence="6">IMI 356815</strain>
    </source>
</reference>
<dbReference type="InterPro" id="IPR036259">
    <property type="entry name" value="MFS_trans_sf"/>
</dbReference>
<evidence type="ECO:0000256" key="5">
    <source>
        <dbReference type="SAM" id="Phobius"/>
    </source>
</evidence>
<comment type="caution">
    <text evidence="6">The sequence shown here is derived from an EMBL/GenBank/DDBJ whole genome shotgun (WGS) entry which is preliminary data.</text>
</comment>
<feature type="transmembrane region" description="Helical" evidence="5">
    <location>
        <begin position="144"/>
        <end position="165"/>
    </location>
</feature>
<protein>
    <recommendedName>
        <fullName evidence="8">MFS general substrate transporter</fullName>
    </recommendedName>
</protein>
<keyword evidence="7" id="KW-1185">Reference proteome</keyword>
<evidence type="ECO:0008006" key="8">
    <source>
        <dbReference type="Google" id="ProtNLM"/>
    </source>
</evidence>
<evidence type="ECO:0000313" key="6">
    <source>
        <dbReference type="EMBL" id="KAJ4347956.1"/>
    </source>
</evidence>
<dbReference type="RefSeq" id="XP_056067344.1">
    <property type="nucleotide sequence ID" value="XM_056218079.1"/>
</dbReference>
<evidence type="ECO:0000256" key="1">
    <source>
        <dbReference type="ARBA" id="ARBA00004141"/>
    </source>
</evidence>
<dbReference type="AlphaFoldDB" id="A0A9W8XD57"/>
<feature type="transmembrane region" description="Helical" evidence="5">
    <location>
        <begin position="20"/>
        <end position="42"/>
    </location>
</feature>
<dbReference type="Gene3D" id="1.20.1250.20">
    <property type="entry name" value="MFS general substrate transporter like domains"/>
    <property type="match status" value="1"/>
</dbReference>
<organism evidence="6 7">
    <name type="scientific">Didymosphaeria variabile</name>
    <dbReference type="NCBI Taxonomy" id="1932322"/>
    <lineage>
        <taxon>Eukaryota</taxon>
        <taxon>Fungi</taxon>
        <taxon>Dikarya</taxon>
        <taxon>Ascomycota</taxon>
        <taxon>Pezizomycotina</taxon>
        <taxon>Dothideomycetes</taxon>
        <taxon>Pleosporomycetidae</taxon>
        <taxon>Pleosporales</taxon>
        <taxon>Massarineae</taxon>
        <taxon>Didymosphaeriaceae</taxon>
        <taxon>Didymosphaeria</taxon>
    </lineage>
</organism>
<feature type="transmembrane region" description="Helical" evidence="5">
    <location>
        <begin position="118"/>
        <end position="138"/>
    </location>
</feature>
<feature type="transmembrane region" description="Helical" evidence="5">
    <location>
        <begin position="327"/>
        <end position="344"/>
    </location>
</feature>
<evidence type="ECO:0000313" key="7">
    <source>
        <dbReference type="Proteomes" id="UP001140513"/>
    </source>
</evidence>
<keyword evidence="4 5" id="KW-0472">Membrane</keyword>
<dbReference type="Proteomes" id="UP001140513">
    <property type="component" value="Unassembled WGS sequence"/>
</dbReference>
<name>A0A9W8XD57_9PLEO</name>
<feature type="transmembrane region" description="Helical" evidence="5">
    <location>
        <begin position="396"/>
        <end position="415"/>
    </location>
</feature>
<dbReference type="PANTHER" id="PTHR23502:SF29">
    <property type="entry name" value="TRANSPORTER, PUTATIVE (AFU_ORTHOLOGUE AFUA_6G06680)-RELATED"/>
    <property type="match status" value="1"/>
</dbReference>
<keyword evidence="3 5" id="KW-1133">Transmembrane helix</keyword>
<dbReference type="OrthoDB" id="2585655at2759"/>
<evidence type="ECO:0000256" key="3">
    <source>
        <dbReference type="ARBA" id="ARBA00022989"/>
    </source>
</evidence>
<feature type="transmembrane region" description="Helical" evidence="5">
    <location>
        <begin position="243"/>
        <end position="267"/>
    </location>
</feature>
<feature type="transmembrane region" description="Helical" evidence="5">
    <location>
        <begin position="89"/>
        <end position="109"/>
    </location>
</feature>